<dbReference type="InParanoid" id="K1VB71"/>
<dbReference type="HOGENOM" id="CLU_894836_0_0_1"/>
<protein>
    <recommendedName>
        <fullName evidence="4">PIN domain-containing protein</fullName>
    </recommendedName>
</protein>
<dbReference type="AlphaFoldDB" id="K1VB71"/>
<organism evidence="2 3">
    <name type="scientific">Trichosporon asahii var. asahii (strain CBS 8904)</name>
    <name type="common">Yeast</name>
    <dbReference type="NCBI Taxonomy" id="1220162"/>
    <lineage>
        <taxon>Eukaryota</taxon>
        <taxon>Fungi</taxon>
        <taxon>Dikarya</taxon>
        <taxon>Basidiomycota</taxon>
        <taxon>Agaricomycotina</taxon>
        <taxon>Tremellomycetes</taxon>
        <taxon>Trichosporonales</taxon>
        <taxon>Trichosporonaceae</taxon>
        <taxon>Trichosporon</taxon>
    </lineage>
</organism>
<reference evidence="2 3" key="1">
    <citation type="journal article" date="2012" name="Eukaryot. Cell">
        <title>Genome sequence of the Trichosporon asahii environmental strain CBS 8904.</title>
        <authorList>
            <person name="Yang R.Y."/>
            <person name="Li H.T."/>
            <person name="Zhu H."/>
            <person name="Zhou G.P."/>
            <person name="Wang M."/>
            <person name="Wang L."/>
        </authorList>
    </citation>
    <scope>NUCLEOTIDE SEQUENCE [LARGE SCALE GENOMIC DNA]</scope>
    <source>
        <strain evidence="2 3">CBS 8904</strain>
    </source>
</reference>
<proteinExistence type="predicted"/>
<dbReference type="EMBL" id="AMBO01000322">
    <property type="protein sequence ID" value="EKD01285.1"/>
    <property type="molecule type" value="Genomic_DNA"/>
</dbReference>
<keyword evidence="3" id="KW-1185">Reference proteome</keyword>
<sequence>MGDGRGPVMGSLGGDTRSPRQTDGGLSSSIDSPEETAAAQIGSATSAIRSALVHAPSSAALVVFSNEILLEQIRQTFHDQQQVSSVFAPQFSKTVTGDLKRELKQRKAEEQEKQEEKLEKIQQGERCEEAEPSEPQAPSARKLVLDTNICPGSIIGFIVEHLPAPRAFVGVEGIFPPFSVLYLRAVQEELLAAGPSRSTGEEAPCRARIKAIKANRPPLVELLPEPSVPPVGNGDTRILNQLTTVVDASDCRILLATADVVLFLRSLRLTHEFDAFRPFLVFAEGHSSGLVLDRANLERRRYQWTEAVWEK</sequence>
<feature type="compositionally biased region" description="Gly residues" evidence="1">
    <location>
        <begin position="1"/>
        <end position="13"/>
    </location>
</feature>
<evidence type="ECO:0008006" key="4">
    <source>
        <dbReference type="Google" id="ProtNLM"/>
    </source>
</evidence>
<gene>
    <name evidence="2" type="ORF">A1Q2_04442</name>
</gene>
<feature type="compositionally biased region" description="Polar residues" evidence="1">
    <location>
        <begin position="19"/>
        <end position="31"/>
    </location>
</feature>
<comment type="caution">
    <text evidence="2">The sequence shown here is derived from an EMBL/GenBank/DDBJ whole genome shotgun (WGS) entry which is preliminary data.</text>
</comment>
<evidence type="ECO:0000313" key="3">
    <source>
        <dbReference type="Proteomes" id="UP000006757"/>
    </source>
</evidence>
<evidence type="ECO:0000256" key="1">
    <source>
        <dbReference type="SAM" id="MobiDB-lite"/>
    </source>
</evidence>
<feature type="region of interest" description="Disordered" evidence="1">
    <location>
        <begin position="107"/>
        <end position="140"/>
    </location>
</feature>
<feature type="region of interest" description="Disordered" evidence="1">
    <location>
        <begin position="1"/>
        <end position="38"/>
    </location>
</feature>
<feature type="compositionally biased region" description="Basic and acidic residues" evidence="1">
    <location>
        <begin position="107"/>
        <end position="129"/>
    </location>
</feature>
<evidence type="ECO:0000313" key="2">
    <source>
        <dbReference type="EMBL" id="EKD01285.1"/>
    </source>
</evidence>
<accession>K1VB71</accession>
<dbReference type="Proteomes" id="UP000006757">
    <property type="component" value="Unassembled WGS sequence"/>
</dbReference>
<name>K1VB71_TRIAC</name>